<name>A0A1X6YXJ4_9RHOB</name>
<dbReference type="EMBL" id="PYGB01000002">
    <property type="protein sequence ID" value="PSK87641.1"/>
    <property type="molecule type" value="Genomic_DNA"/>
</dbReference>
<evidence type="ECO:0000259" key="5">
    <source>
        <dbReference type="PROSITE" id="PS50110"/>
    </source>
</evidence>
<organism evidence="7 8">
    <name type="scientific">Limimaricola soesokkakensis</name>
    <dbReference type="NCBI Taxonomy" id="1343159"/>
    <lineage>
        <taxon>Bacteria</taxon>
        <taxon>Pseudomonadati</taxon>
        <taxon>Pseudomonadota</taxon>
        <taxon>Alphaproteobacteria</taxon>
        <taxon>Rhodobacterales</taxon>
        <taxon>Paracoccaceae</taxon>
        <taxon>Limimaricola</taxon>
    </lineage>
</organism>
<evidence type="ECO:0000256" key="4">
    <source>
        <dbReference type="PROSITE-ProRule" id="PRU00169"/>
    </source>
</evidence>
<dbReference type="PANTHER" id="PTHR48111:SF40">
    <property type="entry name" value="PHOSPHATE REGULON TRANSCRIPTIONAL REGULATORY PROTEIN PHOB"/>
    <property type="match status" value="1"/>
</dbReference>
<dbReference type="Proteomes" id="UP000193495">
    <property type="component" value="Unassembled WGS sequence"/>
</dbReference>
<dbReference type="Gene3D" id="3.40.50.2300">
    <property type="match status" value="1"/>
</dbReference>
<dbReference type="SMART" id="SM00448">
    <property type="entry name" value="REC"/>
    <property type="match status" value="1"/>
</dbReference>
<evidence type="ECO:0000313" key="6">
    <source>
        <dbReference type="EMBL" id="PSK87641.1"/>
    </source>
</evidence>
<evidence type="ECO:0000313" key="7">
    <source>
        <dbReference type="EMBL" id="SLN32245.1"/>
    </source>
</evidence>
<accession>A0A1X6YXJ4</accession>
<dbReference type="PROSITE" id="PS50110">
    <property type="entry name" value="RESPONSE_REGULATORY"/>
    <property type="match status" value="1"/>
</dbReference>
<dbReference type="GO" id="GO:0032993">
    <property type="term" value="C:protein-DNA complex"/>
    <property type="evidence" value="ECO:0007669"/>
    <property type="project" value="TreeGrafter"/>
</dbReference>
<evidence type="ECO:0000256" key="3">
    <source>
        <dbReference type="ARBA" id="ARBA00023125"/>
    </source>
</evidence>
<evidence type="ECO:0000256" key="1">
    <source>
        <dbReference type="ARBA" id="ARBA00022553"/>
    </source>
</evidence>
<evidence type="ECO:0000313" key="9">
    <source>
        <dbReference type="Proteomes" id="UP000240624"/>
    </source>
</evidence>
<dbReference type="Pfam" id="PF00072">
    <property type="entry name" value="Response_reg"/>
    <property type="match status" value="1"/>
</dbReference>
<gene>
    <name evidence="6" type="ORF">CLV79_102123</name>
    <name evidence="7" type="ORF">LOS8367_01207</name>
</gene>
<protein>
    <submittedName>
        <fullName evidence="6">Response regulator receiver domain-containing protein</fullName>
    </submittedName>
    <submittedName>
        <fullName evidence="7">Two-component response regulator</fullName>
    </submittedName>
</protein>
<dbReference type="InterPro" id="IPR011006">
    <property type="entry name" value="CheY-like_superfamily"/>
</dbReference>
<evidence type="ECO:0000313" key="8">
    <source>
        <dbReference type="Proteomes" id="UP000193495"/>
    </source>
</evidence>
<dbReference type="EMBL" id="FWFY01000003">
    <property type="protein sequence ID" value="SLN32245.1"/>
    <property type="molecule type" value="Genomic_DNA"/>
</dbReference>
<dbReference type="GO" id="GO:0006355">
    <property type="term" value="P:regulation of DNA-templated transcription"/>
    <property type="evidence" value="ECO:0007669"/>
    <property type="project" value="TreeGrafter"/>
</dbReference>
<dbReference type="PANTHER" id="PTHR48111">
    <property type="entry name" value="REGULATOR OF RPOS"/>
    <property type="match status" value="1"/>
</dbReference>
<dbReference type="Proteomes" id="UP000240624">
    <property type="component" value="Unassembled WGS sequence"/>
</dbReference>
<keyword evidence="1 4" id="KW-0597">Phosphoprotein</keyword>
<dbReference type="GO" id="GO:0005829">
    <property type="term" value="C:cytosol"/>
    <property type="evidence" value="ECO:0007669"/>
    <property type="project" value="TreeGrafter"/>
</dbReference>
<feature type="domain" description="Response regulatory" evidence="5">
    <location>
        <begin position="10"/>
        <end position="119"/>
    </location>
</feature>
<evidence type="ECO:0000256" key="2">
    <source>
        <dbReference type="ARBA" id="ARBA00023012"/>
    </source>
</evidence>
<dbReference type="InterPro" id="IPR001789">
    <property type="entry name" value="Sig_transdc_resp-reg_receiver"/>
</dbReference>
<keyword evidence="9" id="KW-1185">Reference proteome</keyword>
<sequence>MGSGELTGVRVLLVEDECIVAMLGEDVLSEAGCRVTVAMRLSEALRAAEESDLDVAILDVNLGNETSYPVAELLEERKIPFIFATGYASAGLAGSYAEHPCVQKPYDPGQLLAAARAVIGT</sequence>
<dbReference type="AlphaFoldDB" id="A0A1X6YXJ4"/>
<dbReference type="OrthoDB" id="582170at2"/>
<reference evidence="6 9" key="2">
    <citation type="submission" date="2018-03" db="EMBL/GenBank/DDBJ databases">
        <title>Genomic Encyclopedia of Archaeal and Bacterial Type Strains, Phase II (KMG-II): from individual species to whole genera.</title>
        <authorList>
            <person name="Goeker M."/>
        </authorList>
    </citation>
    <scope>NUCLEOTIDE SEQUENCE [LARGE SCALE GENOMIC DNA]</scope>
    <source>
        <strain evidence="6 9">DSM 29956</strain>
    </source>
</reference>
<dbReference type="RefSeq" id="WP_085895584.1">
    <property type="nucleotide sequence ID" value="NZ_FWFY01000003.1"/>
</dbReference>
<reference evidence="7 8" key="1">
    <citation type="submission" date="2017-03" db="EMBL/GenBank/DDBJ databases">
        <authorList>
            <person name="Afonso C.L."/>
            <person name="Miller P.J."/>
            <person name="Scott M.A."/>
            <person name="Spackman E."/>
            <person name="Goraichik I."/>
            <person name="Dimitrov K.M."/>
            <person name="Suarez D.L."/>
            <person name="Swayne D.E."/>
        </authorList>
    </citation>
    <scope>NUCLEOTIDE SEQUENCE [LARGE SCALE GENOMIC DNA]</scope>
    <source>
        <strain evidence="7 8">CECT 8367</strain>
    </source>
</reference>
<keyword evidence="3" id="KW-0238">DNA-binding</keyword>
<dbReference type="InterPro" id="IPR039420">
    <property type="entry name" value="WalR-like"/>
</dbReference>
<proteinExistence type="predicted"/>
<dbReference type="GO" id="GO:0000976">
    <property type="term" value="F:transcription cis-regulatory region binding"/>
    <property type="evidence" value="ECO:0007669"/>
    <property type="project" value="TreeGrafter"/>
</dbReference>
<dbReference type="SUPFAM" id="SSF52172">
    <property type="entry name" value="CheY-like"/>
    <property type="match status" value="1"/>
</dbReference>
<feature type="modified residue" description="4-aspartylphosphate" evidence="4">
    <location>
        <position position="59"/>
    </location>
</feature>
<keyword evidence="2" id="KW-0902">Two-component regulatory system</keyword>
<dbReference type="GO" id="GO:0000156">
    <property type="term" value="F:phosphorelay response regulator activity"/>
    <property type="evidence" value="ECO:0007669"/>
    <property type="project" value="TreeGrafter"/>
</dbReference>